<dbReference type="Pfam" id="PF13279">
    <property type="entry name" value="4HBT_2"/>
    <property type="match status" value="1"/>
</dbReference>
<name>A0A0W0XIU0_9GAMM</name>
<organism evidence="3 4">
    <name type="scientific">Legionella oakridgensis</name>
    <dbReference type="NCBI Taxonomy" id="29423"/>
    <lineage>
        <taxon>Bacteria</taxon>
        <taxon>Pseudomonadati</taxon>
        <taxon>Pseudomonadota</taxon>
        <taxon>Gammaproteobacteria</taxon>
        <taxon>Legionellales</taxon>
        <taxon>Legionellaceae</taxon>
        <taxon>Legionella</taxon>
    </lineage>
</organism>
<dbReference type="PANTHER" id="PTHR31793:SF37">
    <property type="entry name" value="ACYL-COA THIOESTER HYDROLASE YBGC"/>
    <property type="match status" value="1"/>
</dbReference>
<protein>
    <submittedName>
        <fullName evidence="3">Acyl-CoA thioesterase</fullName>
    </submittedName>
</protein>
<dbReference type="PANTHER" id="PTHR31793">
    <property type="entry name" value="4-HYDROXYBENZOYL-COA THIOESTERASE FAMILY MEMBER"/>
    <property type="match status" value="1"/>
</dbReference>
<dbReference type="Proteomes" id="UP000054858">
    <property type="component" value="Unassembled WGS sequence"/>
</dbReference>
<dbReference type="NCBIfam" id="TIGR00051">
    <property type="entry name" value="YbgC/FadM family acyl-CoA thioesterase"/>
    <property type="match status" value="1"/>
</dbReference>
<evidence type="ECO:0000313" key="4">
    <source>
        <dbReference type="Proteomes" id="UP000054858"/>
    </source>
</evidence>
<sequence length="131" mass="15600">MIIDKEHNSYFRVYVEDVDHMGIVYHANYLYFFERARTDMLRDFGLSLTSMAKYGTHFAIRDVHIRYFHPARLDELLTIKTKCTRSRASTLEFRQLMYNQTNHLLSEVIVCVVCVNDHLKPKRLPDTLLKE</sequence>
<comment type="caution">
    <text evidence="3">The sequence shown here is derived from an EMBL/GenBank/DDBJ whole genome shotgun (WGS) entry which is preliminary data.</text>
</comment>
<gene>
    <name evidence="3" type="primary">ybgC</name>
    <name evidence="3" type="ORF">Loak_0156</name>
</gene>
<dbReference type="GO" id="GO:0047617">
    <property type="term" value="F:fatty acyl-CoA hydrolase activity"/>
    <property type="evidence" value="ECO:0007669"/>
    <property type="project" value="TreeGrafter"/>
</dbReference>
<keyword evidence="2" id="KW-0378">Hydrolase</keyword>
<dbReference type="Gene3D" id="3.10.129.10">
    <property type="entry name" value="Hotdog Thioesterase"/>
    <property type="match status" value="1"/>
</dbReference>
<dbReference type="PIRSF" id="PIRSF003230">
    <property type="entry name" value="YbgC"/>
    <property type="match status" value="1"/>
</dbReference>
<dbReference type="InterPro" id="IPR050563">
    <property type="entry name" value="4-hydroxybenzoyl-CoA_TE"/>
</dbReference>
<evidence type="ECO:0000256" key="2">
    <source>
        <dbReference type="ARBA" id="ARBA00022801"/>
    </source>
</evidence>
<reference evidence="3 4" key="1">
    <citation type="submission" date="2015-11" db="EMBL/GenBank/DDBJ databases">
        <title>Genomic analysis of 38 Legionella species identifies large and diverse effector repertoires.</title>
        <authorList>
            <person name="Burstein D."/>
            <person name="Amaro F."/>
            <person name="Zusman T."/>
            <person name="Lifshitz Z."/>
            <person name="Cohen O."/>
            <person name="Gilbert J.A."/>
            <person name="Pupko T."/>
            <person name="Shuman H.A."/>
            <person name="Segal G."/>
        </authorList>
    </citation>
    <scope>NUCLEOTIDE SEQUENCE [LARGE SCALE GENOMIC DNA]</scope>
    <source>
        <strain evidence="3 4">Oak Ridge-10</strain>
    </source>
</reference>
<dbReference type="AlphaFoldDB" id="A0A0W0XIU0"/>
<dbReference type="SUPFAM" id="SSF54637">
    <property type="entry name" value="Thioesterase/thiol ester dehydrase-isomerase"/>
    <property type="match status" value="1"/>
</dbReference>
<accession>A0A0W0XIU0</accession>
<dbReference type="InterPro" id="IPR006684">
    <property type="entry name" value="YbgC/YbaW"/>
</dbReference>
<dbReference type="CDD" id="cd00586">
    <property type="entry name" value="4HBT"/>
    <property type="match status" value="1"/>
</dbReference>
<proteinExistence type="inferred from homology"/>
<dbReference type="EMBL" id="LNYP01000003">
    <property type="protein sequence ID" value="KTD44456.1"/>
    <property type="molecule type" value="Genomic_DNA"/>
</dbReference>
<evidence type="ECO:0000256" key="1">
    <source>
        <dbReference type="ARBA" id="ARBA00005953"/>
    </source>
</evidence>
<dbReference type="RefSeq" id="WP_042238803.1">
    <property type="nucleotide sequence ID" value="NZ_LCUA01000023.1"/>
</dbReference>
<dbReference type="PATRIC" id="fig|29423.5.peg.164"/>
<comment type="similarity">
    <text evidence="1">Belongs to the 4-hydroxybenzoyl-CoA thioesterase family.</text>
</comment>
<dbReference type="FunFam" id="3.10.129.10:FF:000004">
    <property type="entry name" value="Tol-pal system-associated acyl-CoA thioesterase"/>
    <property type="match status" value="1"/>
</dbReference>
<evidence type="ECO:0000313" key="3">
    <source>
        <dbReference type="EMBL" id="KTD44456.1"/>
    </source>
</evidence>
<dbReference type="InterPro" id="IPR029069">
    <property type="entry name" value="HotDog_dom_sf"/>
</dbReference>